<dbReference type="Proteomes" id="UP001321473">
    <property type="component" value="Unassembled WGS sequence"/>
</dbReference>
<sequence length="355" mass="38698">MTSCQIGNSDETTIFFRLCLYALERYALRMEPLFVGMQWLIFGLSLILPSTLIVVFSAVFIERFVTTVHSEIMETDQRIGLRYRTGSSCCDGGRRTRWSRRTSTSPNGRRSRSVSVVSETGTAASGASGFSSLVRQYRIHPDVSEMKQLDELLAAHKAQNDLQTKSTNGAPQPMQPAEQPGTSNAEAKRTAPRQSASKKKTVPEPNAKAKCDPVPVPKPVLKQQPKAETKPDARVKPGPEQRPECLTFKNGAASFNAQAVVTETPASFYVVPVCLAASINLVLPVSLPLLVMRQYFHAKSGQMVAYGVFLKCVAVTAIFISMNTIGLIVFQSEPVAKAQPMGALHNTTGFESGVL</sequence>
<feature type="transmembrane region" description="Helical" evidence="2">
    <location>
        <begin position="39"/>
        <end position="61"/>
    </location>
</feature>
<accession>A0AAQ4DCA9</accession>
<dbReference type="EMBL" id="JARKHS020032369">
    <property type="protein sequence ID" value="KAK8760099.1"/>
    <property type="molecule type" value="Genomic_DNA"/>
</dbReference>
<feature type="region of interest" description="Disordered" evidence="1">
    <location>
        <begin position="92"/>
        <end position="126"/>
    </location>
</feature>
<evidence type="ECO:0000256" key="1">
    <source>
        <dbReference type="SAM" id="MobiDB-lite"/>
    </source>
</evidence>
<feature type="region of interest" description="Disordered" evidence="1">
    <location>
        <begin position="163"/>
        <end position="240"/>
    </location>
</feature>
<feature type="transmembrane region" description="Helical" evidence="2">
    <location>
        <begin position="268"/>
        <end position="291"/>
    </location>
</feature>
<feature type="transmembrane region" description="Helical" evidence="2">
    <location>
        <begin position="303"/>
        <end position="330"/>
    </location>
</feature>
<gene>
    <name evidence="3" type="ORF">V5799_028634</name>
</gene>
<feature type="compositionally biased region" description="Low complexity" evidence="1">
    <location>
        <begin position="113"/>
        <end position="126"/>
    </location>
</feature>
<evidence type="ECO:0000313" key="4">
    <source>
        <dbReference type="Proteomes" id="UP001321473"/>
    </source>
</evidence>
<name>A0AAQ4DCA9_AMBAM</name>
<keyword evidence="2" id="KW-0472">Membrane</keyword>
<proteinExistence type="predicted"/>
<keyword evidence="2" id="KW-0812">Transmembrane</keyword>
<evidence type="ECO:0000313" key="3">
    <source>
        <dbReference type="EMBL" id="KAK8760099.1"/>
    </source>
</evidence>
<reference evidence="3 4" key="1">
    <citation type="journal article" date="2023" name="Arcadia Sci">
        <title>De novo assembly of a long-read Amblyomma americanum tick genome.</title>
        <authorList>
            <person name="Chou S."/>
            <person name="Poskanzer K.E."/>
            <person name="Rollins M."/>
            <person name="Thuy-Boun P.S."/>
        </authorList>
    </citation>
    <scope>NUCLEOTIDE SEQUENCE [LARGE SCALE GENOMIC DNA]</scope>
    <source>
        <strain evidence="3">F_SG_1</strain>
        <tissue evidence="3">Salivary glands</tissue>
    </source>
</reference>
<keyword evidence="2" id="KW-1133">Transmembrane helix</keyword>
<keyword evidence="4" id="KW-1185">Reference proteome</keyword>
<feature type="compositionally biased region" description="Basic and acidic residues" evidence="1">
    <location>
        <begin position="225"/>
        <end position="240"/>
    </location>
</feature>
<evidence type="ECO:0000256" key="2">
    <source>
        <dbReference type="SAM" id="Phobius"/>
    </source>
</evidence>
<dbReference type="AlphaFoldDB" id="A0AAQ4DCA9"/>
<protein>
    <submittedName>
        <fullName evidence="3">Uncharacterized protein</fullName>
    </submittedName>
</protein>
<organism evidence="3 4">
    <name type="scientific">Amblyomma americanum</name>
    <name type="common">Lone star tick</name>
    <dbReference type="NCBI Taxonomy" id="6943"/>
    <lineage>
        <taxon>Eukaryota</taxon>
        <taxon>Metazoa</taxon>
        <taxon>Ecdysozoa</taxon>
        <taxon>Arthropoda</taxon>
        <taxon>Chelicerata</taxon>
        <taxon>Arachnida</taxon>
        <taxon>Acari</taxon>
        <taxon>Parasitiformes</taxon>
        <taxon>Ixodida</taxon>
        <taxon>Ixodoidea</taxon>
        <taxon>Ixodidae</taxon>
        <taxon>Amblyomminae</taxon>
        <taxon>Amblyomma</taxon>
    </lineage>
</organism>
<comment type="caution">
    <text evidence="3">The sequence shown here is derived from an EMBL/GenBank/DDBJ whole genome shotgun (WGS) entry which is preliminary data.</text>
</comment>